<dbReference type="Proteomes" id="UP001341840">
    <property type="component" value="Unassembled WGS sequence"/>
</dbReference>
<name>A0ABU6YNY5_9FABA</name>
<sequence>MLIFSSSSGGGDLRRKMNPYESVLNEVIDKLCKKSWQKYVGNEGKTRFWEDLWVGGMPLKEKFLRIYNISLLKGCLTSECGVSLGIDDKTAWNFGEDEMCTTKSFINEVGGRELGKPIMKHVFDNVWQ</sequence>
<proteinExistence type="predicted"/>
<dbReference type="EMBL" id="JASCZI010242620">
    <property type="protein sequence ID" value="MED6211621.1"/>
    <property type="molecule type" value="Genomic_DNA"/>
</dbReference>
<evidence type="ECO:0000313" key="2">
    <source>
        <dbReference type="Proteomes" id="UP001341840"/>
    </source>
</evidence>
<evidence type="ECO:0000313" key="1">
    <source>
        <dbReference type="EMBL" id="MED6211621.1"/>
    </source>
</evidence>
<gene>
    <name evidence="1" type="ORF">PIB30_075519</name>
</gene>
<comment type="caution">
    <text evidence="1">The sequence shown here is derived from an EMBL/GenBank/DDBJ whole genome shotgun (WGS) entry which is preliminary data.</text>
</comment>
<protein>
    <submittedName>
        <fullName evidence="1">Uncharacterized protein</fullName>
    </submittedName>
</protein>
<accession>A0ABU6YNY5</accession>
<keyword evidence="2" id="KW-1185">Reference proteome</keyword>
<organism evidence="1 2">
    <name type="scientific">Stylosanthes scabra</name>
    <dbReference type="NCBI Taxonomy" id="79078"/>
    <lineage>
        <taxon>Eukaryota</taxon>
        <taxon>Viridiplantae</taxon>
        <taxon>Streptophyta</taxon>
        <taxon>Embryophyta</taxon>
        <taxon>Tracheophyta</taxon>
        <taxon>Spermatophyta</taxon>
        <taxon>Magnoliopsida</taxon>
        <taxon>eudicotyledons</taxon>
        <taxon>Gunneridae</taxon>
        <taxon>Pentapetalae</taxon>
        <taxon>rosids</taxon>
        <taxon>fabids</taxon>
        <taxon>Fabales</taxon>
        <taxon>Fabaceae</taxon>
        <taxon>Papilionoideae</taxon>
        <taxon>50 kb inversion clade</taxon>
        <taxon>dalbergioids sensu lato</taxon>
        <taxon>Dalbergieae</taxon>
        <taxon>Pterocarpus clade</taxon>
        <taxon>Stylosanthes</taxon>
    </lineage>
</organism>
<reference evidence="1 2" key="1">
    <citation type="journal article" date="2023" name="Plants (Basel)">
        <title>Bridging the Gap: Combining Genomics and Transcriptomics Approaches to Understand Stylosanthes scabra, an Orphan Legume from the Brazilian Caatinga.</title>
        <authorList>
            <person name="Ferreira-Neto J.R.C."/>
            <person name="da Silva M.D."/>
            <person name="Binneck E."/>
            <person name="de Melo N.F."/>
            <person name="da Silva R.H."/>
            <person name="de Melo A.L.T.M."/>
            <person name="Pandolfi V."/>
            <person name="Bustamante F.O."/>
            <person name="Brasileiro-Vidal A.C."/>
            <person name="Benko-Iseppon A.M."/>
        </authorList>
    </citation>
    <scope>NUCLEOTIDE SEQUENCE [LARGE SCALE GENOMIC DNA]</scope>
    <source>
        <tissue evidence="1">Leaves</tissue>
    </source>
</reference>